<gene>
    <name evidence="3" type="ORF">HNR07_006210</name>
</gene>
<dbReference type="GO" id="GO:0008745">
    <property type="term" value="F:N-acetylmuramoyl-L-alanine amidase activity"/>
    <property type="evidence" value="ECO:0007669"/>
    <property type="project" value="InterPro"/>
</dbReference>
<dbReference type="RefSeq" id="WP_221318984.1">
    <property type="nucleotide sequence ID" value="NZ_BAAAKM010000128.1"/>
</dbReference>
<proteinExistence type="predicted"/>
<dbReference type="SMART" id="SM00306">
    <property type="entry name" value="HintN"/>
    <property type="match status" value="1"/>
</dbReference>
<dbReference type="CDD" id="cd00081">
    <property type="entry name" value="Hint"/>
    <property type="match status" value="1"/>
</dbReference>
<keyword evidence="4" id="KW-1185">Reference proteome</keyword>
<feature type="domain" description="Hint" evidence="2">
    <location>
        <begin position="70"/>
        <end position="196"/>
    </location>
</feature>
<dbReference type="InterPro" id="IPR036844">
    <property type="entry name" value="Hint_dom_sf"/>
</dbReference>
<evidence type="ECO:0000313" key="3">
    <source>
        <dbReference type="EMBL" id="MBB5495073.1"/>
    </source>
</evidence>
<evidence type="ECO:0000256" key="1">
    <source>
        <dbReference type="SAM" id="MobiDB-lite"/>
    </source>
</evidence>
<dbReference type="PANTHER" id="PTHR11022:SF41">
    <property type="entry name" value="PEPTIDOGLYCAN-RECOGNITION PROTEIN LC-RELATED"/>
    <property type="match status" value="1"/>
</dbReference>
<accession>A0A840WHY5</accession>
<dbReference type="Gene3D" id="2.170.16.10">
    <property type="entry name" value="Hedgehog/Intein (Hint) domain"/>
    <property type="match status" value="1"/>
</dbReference>
<dbReference type="PANTHER" id="PTHR11022">
    <property type="entry name" value="PEPTIDOGLYCAN RECOGNITION PROTEIN"/>
    <property type="match status" value="1"/>
</dbReference>
<comment type="caution">
    <text evidence="3">The sequence shown here is derived from an EMBL/GenBank/DDBJ whole genome shotgun (WGS) entry which is preliminary data.</text>
</comment>
<name>A0A840WHY5_9ACTN</name>
<dbReference type="InterPro" id="IPR036505">
    <property type="entry name" value="Amidase/PGRP_sf"/>
</dbReference>
<feature type="region of interest" description="Disordered" evidence="1">
    <location>
        <begin position="1"/>
        <end position="21"/>
    </location>
</feature>
<dbReference type="InterPro" id="IPR003587">
    <property type="entry name" value="Hint_dom_N"/>
</dbReference>
<evidence type="ECO:0000313" key="4">
    <source>
        <dbReference type="Proteomes" id="UP000579647"/>
    </source>
</evidence>
<dbReference type="SUPFAM" id="SSF51294">
    <property type="entry name" value="Hedgehog/intein (Hint) domain"/>
    <property type="match status" value="1"/>
</dbReference>
<organism evidence="3 4">
    <name type="scientific">Nocardiopsis metallicus</name>
    <dbReference type="NCBI Taxonomy" id="179819"/>
    <lineage>
        <taxon>Bacteria</taxon>
        <taxon>Bacillati</taxon>
        <taxon>Actinomycetota</taxon>
        <taxon>Actinomycetes</taxon>
        <taxon>Streptosporangiales</taxon>
        <taxon>Nocardiopsidaceae</taxon>
        <taxon>Nocardiopsis</taxon>
    </lineage>
</organism>
<dbReference type="Gene3D" id="3.40.80.10">
    <property type="entry name" value="Peptidoglycan recognition protein-like"/>
    <property type="match status" value="2"/>
</dbReference>
<dbReference type="InterPro" id="IPR015510">
    <property type="entry name" value="PGRP"/>
</dbReference>
<protein>
    <recommendedName>
        <fullName evidence="2">Hint domain-containing protein</fullName>
    </recommendedName>
</protein>
<dbReference type="AlphaFoldDB" id="A0A840WHY5"/>
<reference evidence="3 4" key="1">
    <citation type="submission" date="2020-08" db="EMBL/GenBank/DDBJ databases">
        <title>Sequencing the genomes of 1000 actinobacteria strains.</title>
        <authorList>
            <person name="Klenk H.-P."/>
        </authorList>
    </citation>
    <scope>NUCLEOTIDE SEQUENCE [LARGE SCALE GENOMIC DNA]</scope>
    <source>
        <strain evidence="3 4">DSM 44598</strain>
    </source>
</reference>
<dbReference type="GO" id="GO:0009253">
    <property type="term" value="P:peptidoglycan catabolic process"/>
    <property type="evidence" value="ECO:0007669"/>
    <property type="project" value="InterPro"/>
</dbReference>
<dbReference type="EMBL" id="JACHDO010000001">
    <property type="protein sequence ID" value="MBB5495073.1"/>
    <property type="molecule type" value="Genomic_DNA"/>
</dbReference>
<sequence>MPRPSKYVSRSDLGWGTSPASRANPRSGLVIHYDSVNQGLAGKDHSACLTYWRNTRNFHTGPSRGWADIGYCADEETEVLTEDGWRSFRELRAGDTVLTLDHGSGTSRWQPVQAVNVFPATERTLIRMAGRSHSSLTTANHRWPVERTGRSTHTGLSTGEHRVRGERRVPGEHWVSGEHWATTASLTDRDRIRVAAPCDHLPNEPKWPDAMVTEVARTWSARAAMGPRLREHAPGGVPSHAFLRSLTAPQLRLLLGEFAADGAREGLSRGSAEALQFAAVLAGKPVHLRADPGTDRGGGWSVAFDRHQLLPIGPGGLNRREETYGGHIWCPTTPNGTWLARRRGTVYFTGNSFMACAHGYVIEGRGLYRAQAAQPGGNSSHYSCTLATGPADAITPEQINAVRVLRKWLMEPDTSIAGTVLGHRDFIATSCPGERAYQLVRDGTFAQPPGGTEGDDMPRHRRFEKDRAQALDPRTWVSLAFDRRHDGEAGELYSLVGVDETDGAYYDISVGVVLEGVTPGAEVQIRATEYEPNGDGGWRIARNRPLDSPVHAGGGAHFTYSWKGNLAAGRRVRIRVAQFGEVEAHVTSATADVFYWPR</sequence>
<dbReference type="SUPFAM" id="SSF55846">
    <property type="entry name" value="N-acetylmuramoyl-L-alanine amidase-like"/>
    <property type="match status" value="1"/>
</dbReference>
<dbReference type="Proteomes" id="UP000579647">
    <property type="component" value="Unassembled WGS sequence"/>
</dbReference>
<evidence type="ECO:0000259" key="2">
    <source>
        <dbReference type="SMART" id="SM00306"/>
    </source>
</evidence>